<organism evidence="1 2">
    <name type="scientific">Mytilus edulis</name>
    <name type="common">Blue mussel</name>
    <dbReference type="NCBI Taxonomy" id="6550"/>
    <lineage>
        <taxon>Eukaryota</taxon>
        <taxon>Metazoa</taxon>
        <taxon>Spiralia</taxon>
        <taxon>Lophotrochozoa</taxon>
        <taxon>Mollusca</taxon>
        <taxon>Bivalvia</taxon>
        <taxon>Autobranchia</taxon>
        <taxon>Pteriomorphia</taxon>
        <taxon>Mytilida</taxon>
        <taxon>Mytiloidea</taxon>
        <taxon>Mytilidae</taxon>
        <taxon>Mytilinae</taxon>
        <taxon>Mytilus</taxon>
    </lineage>
</organism>
<protein>
    <submittedName>
        <fullName evidence="1">Uncharacterized protein</fullName>
    </submittedName>
</protein>
<proteinExistence type="predicted"/>
<evidence type="ECO:0000313" key="1">
    <source>
        <dbReference type="EMBL" id="CAG2226493.1"/>
    </source>
</evidence>
<evidence type="ECO:0000313" key="2">
    <source>
        <dbReference type="Proteomes" id="UP000683360"/>
    </source>
</evidence>
<accession>A0A8S3T7V1</accession>
<dbReference type="Proteomes" id="UP000683360">
    <property type="component" value="Unassembled WGS sequence"/>
</dbReference>
<comment type="caution">
    <text evidence="1">The sequence shown here is derived from an EMBL/GenBank/DDBJ whole genome shotgun (WGS) entry which is preliminary data.</text>
</comment>
<dbReference type="EMBL" id="CAJPWZ010001908">
    <property type="protein sequence ID" value="CAG2226493.1"/>
    <property type="molecule type" value="Genomic_DNA"/>
</dbReference>
<gene>
    <name evidence="1" type="ORF">MEDL_39571</name>
</gene>
<reference evidence="1" key="1">
    <citation type="submission" date="2021-03" db="EMBL/GenBank/DDBJ databases">
        <authorList>
            <person name="Bekaert M."/>
        </authorList>
    </citation>
    <scope>NUCLEOTIDE SEQUENCE</scope>
</reference>
<dbReference type="AlphaFoldDB" id="A0A8S3T7V1"/>
<name>A0A8S3T7V1_MYTED</name>
<keyword evidence="2" id="KW-1185">Reference proteome</keyword>
<sequence length="304" mass="35131">MNRYMQSLQIASETATRLYESLKHEKDITAPNVVIAFVETIPIIGERVKLFTDETSDTIIGEIAKLFTDETLDTSQQLASVKRELHVLSENQDEIIKGIKILHTKIDFLPIKNEITTRSVDINSCFKDFNNFLRQPDSKPRQDDLRKCTDTIKPGLRFIADLLKENKYTKVFEQMIIDTDKYCNISNIMKMHKYLYSLYVTGCEAVITSEAVEYNGSSTNMLEECNGNFMEIDVHLKKIFDRCTKDRCDDIISILNSAILLNIDKHTKIIWRDVISNFPWFNFQVYEFSASPDITIVGNKNRVL</sequence>